<evidence type="ECO:0000256" key="2">
    <source>
        <dbReference type="SAM" id="SignalP"/>
    </source>
</evidence>
<feature type="chain" id="PRO_5043904841" evidence="2">
    <location>
        <begin position="30"/>
        <end position="335"/>
    </location>
</feature>
<name>A0A6S7KLJ2_PARCT</name>
<evidence type="ECO:0000313" key="4">
    <source>
        <dbReference type="Proteomes" id="UP001152795"/>
    </source>
</evidence>
<feature type="signal peptide" evidence="2">
    <location>
        <begin position="1"/>
        <end position="29"/>
    </location>
</feature>
<keyword evidence="2" id="KW-0732">Signal</keyword>
<feature type="region of interest" description="Disordered" evidence="1">
    <location>
        <begin position="136"/>
        <end position="161"/>
    </location>
</feature>
<organism evidence="3 4">
    <name type="scientific">Paramuricea clavata</name>
    <name type="common">Red gorgonian</name>
    <name type="synonym">Violescent sea-whip</name>
    <dbReference type="NCBI Taxonomy" id="317549"/>
    <lineage>
        <taxon>Eukaryota</taxon>
        <taxon>Metazoa</taxon>
        <taxon>Cnidaria</taxon>
        <taxon>Anthozoa</taxon>
        <taxon>Octocorallia</taxon>
        <taxon>Malacalcyonacea</taxon>
        <taxon>Plexauridae</taxon>
        <taxon>Paramuricea</taxon>
    </lineage>
</organism>
<sequence>MFCRNAYRSLPVLFLLSVLINVVIGPTSSSENQGEQSREVPFDENRFRQEKLKLCCSDGGNSSLVEEDVDLIWECNCTEKCCCLDRAEENVQRMEDELNGLSNRSCCETDDVEPDDPYTFRSPLADITRDFWNSKTAKTNETEDSRAGETGTGSKSKESKCQNQKISMDNILKDISKRCCNDQCLKKLSLQSVSEQRKRVWSKPHSECKVYINAMIEQAELGRNPRKGGKGPSEKRFTFNAVDICPIAWCAVQGISKTCFFESRKALSDDLEFDTTTKLSRRSVTHEIAKLWFAKPFYEVLYLRPTKGQVAEFKDNGRPKAAVHIDAKSSYNTTN</sequence>
<feature type="non-terminal residue" evidence="3">
    <location>
        <position position="335"/>
    </location>
</feature>
<accession>A0A6S7KLJ2</accession>
<protein>
    <submittedName>
        <fullName evidence="3">Uncharacterized protein</fullName>
    </submittedName>
</protein>
<comment type="caution">
    <text evidence="3">The sequence shown here is derived from an EMBL/GenBank/DDBJ whole genome shotgun (WGS) entry which is preliminary data.</text>
</comment>
<gene>
    <name evidence="3" type="ORF">PACLA_8A027299</name>
</gene>
<dbReference type="Proteomes" id="UP001152795">
    <property type="component" value="Unassembled WGS sequence"/>
</dbReference>
<evidence type="ECO:0000313" key="3">
    <source>
        <dbReference type="EMBL" id="CAB4028082.1"/>
    </source>
</evidence>
<proteinExistence type="predicted"/>
<reference evidence="3" key="1">
    <citation type="submission" date="2020-04" db="EMBL/GenBank/DDBJ databases">
        <authorList>
            <person name="Alioto T."/>
            <person name="Alioto T."/>
            <person name="Gomez Garrido J."/>
        </authorList>
    </citation>
    <scope>NUCLEOTIDE SEQUENCE</scope>
    <source>
        <strain evidence="3">A484AB</strain>
    </source>
</reference>
<dbReference type="AlphaFoldDB" id="A0A6S7KLJ2"/>
<evidence type="ECO:0000256" key="1">
    <source>
        <dbReference type="SAM" id="MobiDB-lite"/>
    </source>
</evidence>
<feature type="compositionally biased region" description="Basic and acidic residues" evidence="1">
    <location>
        <begin position="138"/>
        <end position="147"/>
    </location>
</feature>
<keyword evidence="4" id="KW-1185">Reference proteome</keyword>
<dbReference type="EMBL" id="CACRXK020015233">
    <property type="protein sequence ID" value="CAB4028082.1"/>
    <property type="molecule type" value="Genomic_DNA"/>
</dbReference>